<dbReference type="InterPro" id="IPR017850">
    <property type="entry name" value="Alkaline_phosphatase_core_sf"/>
</dbReference>
<keyword evidence="6" id="KW-0106">Calcium</keyword>
<evidence type="ECO:0000256" key="2">
    <source>
        <dbReference type="ARBA" id="ARBA00008779"/>
    </source>
</evidence>
<dbReference type="AlphaFoldDB" id="A0A831VLC8"/>
<keyword evidence="5" id="KW-0378">Hydrolase</keyword>
<comment type="caution">
    <text evidence="8">The sequence shown here is derived from an EMBL/GenBank/DDBJ whole genome shotgun (WGS) entry which is preliminary data.</text>
</comment>
<comment type="cofactor">
    <cofactor evidence="1">
        <name>Ca(2+)</name>
        <dbReference type="ChEBI" id="CHEBI:29108"/>
    </cofactor>
</comment>
<dbReference type="InterPro" id="IPR000917">
    <property type="entry name" value="Sulfatase_N"/>
</dbReference>
<evidence type="ECO:0000256" key="5">
    <source>
        <dbReference type="ARBA" id="ARBA00022801"/>
    </source>
</evidence>
<organism evidence="8">
    <name type="scientific">Pricia antarctica</name>
    <dbReference type="NCBI Taxonomy" id="641691"/>
    <lineage>
        <taxon>Bacteria</taxon>
        <taxon>Pseudomonadati</taxon>
        <taxon>Bacteroidota</taxon>
        <taxon>Flavobacteriia</taxon>
        <taxon>Flavobacteriales</taxon>
        <taxon>Flavobacteriaceae</taxon>
        <taxon>Pricia</taxon>
    </lineage>
</organism>
<dbReference type="EMBL" id="DRGL01000009">
    <property type="protein sequence ID" value="HEA19545.1"/>
    <property type="molecule type" value="Genomic_DNA"/>
</dbReference>
<dbReference type="SUPFAM" id="SSF53649">
    <property type="entry name" value="Alkaline phosphatase-like"/>
    <property type="match status" value="1"/>
</dbReference>
<gene>
    <name evidence="8" type="ORF">ENH87_01340</name>
</gene>
<dbReference type="CDD" id="cd16030">
    <property type="entry name" value="iduronate-2-sulfatase"/>
    <property type="match status" value="1"/>
</dbReference>
<keyword evidence="3" id="KW-0479">Metal-binding</keyword>
<keyword evidence="4" id="KW-0732">Signal</keyword>
<reference evidence="8" key="1">
    <citation type="journal article" date="2020" name="mSystems">
        <title>Genome- and Community-Level Interaction Insights into Carbon Utilization and Element Cycling Functions of Hydrothermarchaeota in Hydrothermal Sediment.</title>
        <authorList>
            <person name="Zhou Z."/>
            <person name="Liu Y."/>
            <person name="Xu W."/>
            <person name="Pan J."/>
            <person name="Luo Z.H."/>
            <person name="Li M."/>
        </authorList>
    </citation>
    <scope>NUCLEOTIDE SEQUENCE [LARGE SCALE GENOMIC DNA]</scope>
    <source>
        <strain evidence="8">HyVt-345</strain>
    </source>
</reference>
<evidence type="ECO:0000313" key="8">
    <source>
        <dbReference type="EMBL" id="HEA19545.1"/>
    </source>
</evidence>
<evidence type="ECO:0000259" key="7">
    <source>
        <dbReference type="Pfam" id="PF00884"/>
    </source>
</evidence>
<name>A0A831VLC8_9FLAO</name>
<dbReference type="InterPro" id="IPR035874">
    <property type="entry name" value="IDS"/>
</dbReference>
<evidence type="ECO:0000256" key="3">
    <source>
        <dbReference type="ARBA" id="ARBA00022723"/>
    </source>
</evidence>
<proteinExistence type="inferred from homology"/>
<accession>A0A831VLC8</accession>
<evidence type="ECO:0000256" key="1">
    <source>
        <dbReference type="ARBA" id="ARBA00001913"/>
    </source>
</evidence>
<comment type="similarity">
    <text evidence="2">Belongs to the sulfatase family.</text>
</comment>
<dbReference type="GO" id="GO:0046872">
    <property type="term" value="F:metal ion binding"/>
    <property type="evidence" value="ECO:0007669"/>
    <property type="project" value="UniProtKB-KW"/>
</dbReference>
<sequence>MTSIFKMLTVCFCLFGLSNSPEKFEKYKPQIERPNILFIAVDDLRNELGIYGSIAKSPHLDALAKEGILFTHHYVQVPTCGASRHALLTGYRPSKPIHLSNNAIVEEISGKGEKSIPETFIHRFKQEGYHTVGIGKISHSADGFVYGYEEPVSEKRELPYSWNELLFDSGKWKTGWNAFFGYANGENRQSLDKQVKPYEAGAVDDQGYPDGLTASVAISKLKELKNQDRPFFMGVGFFKPHLPFNAPKKYWELYDREEIPVSENRAIPENINLASLHNSGEFNQYALGDEKVSLTSAVSDAYAQKLRHGYLASISYIDAQIGKLLQELKRLELDKNTIIVVWGDHGWHLGDQRVWGKHTLFENALKSTLIIKTLEAKHSNKRVDAIVESVDIYPTLMKLSGISLKHNIDGESLVPLWSFNNPKADGVAYSYFNQGISLRTSEYRLTKYYRDEKPVIELYDHTANSLENRNIAEEQPEVVQRLLPILEKGNRNLYPTKL</sequence>
<dbReference type="GO" id="GO:0004423">
    <property type="term" value="F:iduronate-2-sulfatase activity"/>
    <property type="evidence" value="ECO:0007669"/>
    <property type="project" value="InterPro"/>
</dbReference>
<dbReference type="Proteomes" id="UP000886191">
    <property type="component" value="Unassembled WGS sequence"/>
</dbReference>
<protein>
    <submittedName>
        <fullName evidence="8">Sulfatase</fullName>
    </submittedName>
</protein>
<dbReference type="Pfam" id="PF00884">
    <property type="entry name" value="Sulfatase"/>
    <property type="match status" value="1"/>
</dbReference>
<evidence type="ECO:0000256" key="4">
    <source>
        <dbReference type="ARBA" id="ARBA00022729"/>
    </source>
</evidence>
<dbReference type="Gene3D" id="3.40.720.10">
    <property type="entry name" value="Alkaline Phosphatase, subunit A"/>
    <property type="match status" value="1"/>
</dbReference>
<dbReference type="GO" id="GO:0005737">
    <property type="term" value="C:cytoplasm"/>
    <property type="evidence" value="ECO:0007669"/>
    <property type="project" value="TreeGrafter"/>
</dbReference>
<feature type="domain" description="Sulfatase N-terminal" evidence="7">
    <location>
        <begin position="34"/>
        <end position="402"/>
    </location>
</feature>
<dbReference type="PANTHER" id="PTHR45953:SF1">
    <property type="entry name" value="IDURONATE 2-SULFATASE"/>
    <property type="match status" value="1"/>
</dbReference>
<evidence type="ECO:0000256" key="6">
    <source>
        <dbReference type="ARBA" id="ARBA00022837"/>
    </source>
</evidence>
<dbReference type="PANTHER" id="PTHR45953">
    <property type="entry name" value="IDURONATE 2-SULFATASE"/>
    <property type="match status" value="1"/>
</dbReference>